<dbReference type="EMBL" id="QZWG01000004">
    <property type="protein sequence ID" value="RZC14442.1"/>
    <property type="molecule type" value="Genomic_DNA"/>
</dbReference>
<dbReference type="Proteomes" id="UP000289340">
    <property type="component" value="Chromosome 4"/>
</dbReference>
<proteinExistence type="predicted"/>
<sequence length="73" mass="8631">MNEHHHIFIVNEGGEDERTILDDTLTYTRMQGLQKTREKCKYIIQINRSKWGRVMGYTKAKTVSQVGRTSRQF</sequence>
<comment type="caution">
    <text evidence="1">The sequence shown here is derived from an EMBL/GenBank/DDBJ whole genome shotgun (WGS) entry which is preliminary data.</text>
</comment>
<keyword evidence="2" id="KW-1185">Reference proteome</keyword>
<organism evidence="1 2">
    <name type="scientific">Glycine soja</name>
    <name type="common">Wild soybean</name>
    <dbReference type="NCBI Taxonomy" id="3848"/>
    <lineage>
        <taxon>Eukaryota</taxon>
        <taxon>Viridiplantae</taxon>
        <taxon>Streptophyta</taxon>
        <taxon>Embryophyta</taxon>
        <taxon>Tracheophyta</taxon>
        <taxon>Spermatophyta</taxon>
        <taxon>Magnoliopsida</taxon>
        <taxon>eudicotyledons</taxon>
        <taxon>Gunneridae</taxon>
        <taxon>Pentapetalae</taxon>
        <taxon>rosids</taxon>
        <taxon>fabids</taxon>
        <taxon>Fabales</taxon>
        <taxon>Fabaceae</taxon>
        <taxon>Papilionoideae</taxon>
        <taxon>50 kb inversion clade</taxon>
        <taxon>NPAAA clade</taxon>
        <taxon>indigoferoid/millettioid clade</taxon>
        <taxon>Phaseoleae</taxon>
        <taxon>Glycine</taxon>
        <taxon>Glycine subgen. Soja</taxon>
    </lineage>
</organism>
<evidence type="ECO:0000313" key="2">
    <source>
        <dbReference type="Proteomes" id="UP000289340"/>
    </source>
</evidence>
<evidence type="ECO:0000313" key="1">
    <source>
        <dbReference type="EMBL" id="RZC14442.1"/>
    </source>
</evidence>
<gene>
    <name evidence="1" type="ORF">D0Y65_008427</name>
</gene>
<accession>A0A445KTZ3</accession>
<dbReference type="AlphaFoldDB" id="A0A445KTZ3"/>
<name>A0A445KTZ3_GLYSO</name>
<reference evidence="1 2" key="1">
    <citation type="submission" date="2018-09" db="EMBL/GenBank/DDBJ databases">
        <title>A high-quality reference genome of wild soybean provides a powerful tool to mine soybean genomes.</title>
        <authorList>
            <person name="Xie M."/>
            <person name="Chung C.Y.L."/>
            <person name="Li M.-W."/>
            <person name="Wong F.-L."/>
            <person name="Chan T.-F."/>
            <person name="Lam H.-M."/>
        </authorList>
    </citation>
    <scope>NUCLEOTIDE SEQUENCE [LARGE SCALE GENOMIC DNA]</scope>
    <source>
        <strain evidence="2">cv. W05</strain>
        <tissue evidence="1">Hypocotyl of etiolated seedlings</tissue>
    </source>
</reference>
<protein>
    <submittedName>
        <fullName evidence="1">Uncharacterized protein</fullName>
    </submittedName>
</protein>